<evidence type="ECO:0000256" key="3">
    <source>
        <dbReference type="ARBA" id="ARBA00022801"/>
    </source>
</evidence>
<evidence type="ECO:0000256" key="1">
    <source>
        <dbReference type="ARBA" id="ARBA00011062"/>
    </source>
</evidence>
<dbReference type="PANTHER" id="PTHR30457">
    <property type="entry name" value="5'-NUCLEOTIDASE SURE"/>
    <property type="match status" value="1"/>
</dbReference>
<keyword evidence="2" id="KW-0479">Metal-binding</keyword>
<dbReference type="GO" id="GO:0046872">
    <property type="term" value="F:metal ion binding"/>
    <property type="evidence" value="ECO:0007669"/>
    <property type="project" value="UniProtKB-KW"/>
</dbReference>
<proteinExistence type="inferred from homology"/>
<evidence type="ECO:0000256" key="2">
    <source>
        <dbReference type="ARBA" id="ARBA00022723"/>
    </source>
</evidence>
<dbReference type="PANTHER" id="PTHR30457:SF0">
    <property type="entry name" value="PHOSPHATASE, PUTATIVE (AFU_ORTHOLOGUE AFUA_4G01070)-RELATED"/>
    <property type="match status" value="1"/>
</dbReference>
<evidence type="ECO:0000313" key="6">
    <source>
        <dbReference type="Proteomes" id="UP000799770"/>
    </source>
</evidence>
<keyword evidence="3" id="KW-0378">Hydrolase</keyword>
<organism evidence="5 6">
    <name type="scientific">Lophiotrema nucula</name>
    <dbReference type="NCBI Taxonomy" id="690887"/>
    <lineage>
        <taxon>Eukaryota</taxon>
        <taxon>Fungi</taxon>
        <taxon>Dikarya</taxon>
        <taxon>Ascomycota</taxon>
        <taxon>Pezizomycotina</taxon>
        <taxon>Dothideomycetes</taxon>
        <taxon>Pleosporomycetidae</taxon>
        <taxon>Pleosporales</taxon>
        <taxon>Lophiotremataceae</taxon>
        <taxon>Lophiotrema</taxon>
    </lineage>
</organism>
<keyword evidence="6" id="KW-1185">Reference proteome</keyword>
<dbReference type="GO" id="GO:0008252">
    <property type="term" value="F:nucleotidase activity"/>
    <property type="evidence" value="ECO:0007669"/>
    <property type="project" value="InterPro"/>
</dbReference>
<evidence type="ECO:0000259" key="4">
    <source>
        <dbReference type="Pfam" id="PF01975"/>
    </source>
</evidence>
<accession>A0A6A5YQD1</accession>
<comment type="similarity">
    <text evidence="1">Belongs to the SurE nucleotidase family.</text>
</comment>
<gene>
    <name evidence="5" type="ORF">BDV96DRAFT_502709</name>
</gene>
<dbReference type="AlphaFoldDB" id="A0A6A5YQD1"/>
<reference evidence="5" key="1">
    <citation type="journal article" date="2020" name="Stud. Mycol.">
        <title>101 Dothideomycetes genomes: a test case for predicting lifestyles and emergence of pathogens.</title>
        <authorList>
            <person name="Haridas S."/>
            <person name="Albert R."/>
            <person name="Binder M."/>
            <person name="Bloem J."/>
            <person name="Labutti K."/>
            <person name="Salamov A."/>
            <person name="Andreopoulos B."/>
            <person name="Baker S."/>
            <person name="Barry K."/>
            <person name="Bills G."/>
            <person name="Bluhm B."/>
            <person name="Cannon C."/>
            <person name="Castanera R."/>
            <person name="Culley D."/>
            <person name="Daum C."/>
            <person name="Ezra D."/>
            <person name="Gonzalez J."/>
            <person name="Henrissat B."/>
            <person name="Kuo A."/>
            <person name="Liang C."/>
            <person name="Lipzen A."/>
            <person name="Lutzoni F."/>
            <person name="Magnuson J."/>
            <person name="Mondo S."/>
            <person name="Nolan M."/>
            <person name="Ohm R."/>
            <person name="Pangilinan J."/>
            <person name="Park H.-J."/>
            <person name="Ramirez L."/>
            <person name="Alfaro M."/>
            <person name="Sun H."/>
            <person name="Tritt A."/>
            <person name="Yoshinaga Y."/>
            <person name="Zwiers L.-H."/>
            <person name="Turgeon B."/>
            <person name="Goodwin S."/>
            <person name="Spatafora J."/>
            <person name="Crous P."/>
            <person name="Grigoriev I."/>
        </authorList>
    </citation>
    <scope>NUCLEOTIDE SEQUENCE</scope>
    <source>
        <strain evidence="5">CBS 627.86</strain>
    </source>
</reference>
<feature type="domain" description="Survival protein SurE-like phosphatase/nucleotidase" evidence="4">
    <location>
        <begin position="2"/>
        <end position="213"/>
    </location>
</feature>
<dbReference type="OrthoDB" id="4018688at2759"/>
<dbReference type="InterPro" id="IPR002828">
    <property type="entry name" value="SurE-like_Pase/nucleotidase"/>
</dbReference>
<sequence length="325" mass="34183">MNNDDGFGAGNIREFYRILKEAGHDVLMVAPATQQSAQGGRSDFTTEANLTAPTQYGIIPAGAPSIGTDPNDSNIWYYNGTPAACTFVALDYVLPRYYPDWTPDLLVSGPNFGINAGPFVWTLSGTAGATYSAVERSVPAIAFSGSNPSIPYMNITNTSNPATWTAAISAKIVQQFVDATPEGAAILPLGYGVNVNIPVLESDTMPDVVASRMTGDADVDEAVYNETSGLFTWANIEPKAAGVNVCYNGDCSLPGETFAVENGAVSISVFTVDYDAPSIPYTKLVTAKFAPLVAGNGTTTYKKRAAAAAGGLKKRAVSSREMNRA</sequence>
<dbReference type="InterPro" id="IPR036523">
    <property type="entry name" value="SurE-like_sf"/>
</dbReference>
<dbReference type="InterPro" id="IPR030048">
    <property type="entry name" value="SurE"/>
</dbReference>
<evidence type="ECO:0000313" key="5">
    <source>
        <dbReference type="EMBL" id="KAF2109346.1"/>
    </source>
</evidence>
<name>A0A6A5YQD1_9PLEO</name>
<protein>
    <submittedName>
        <fullName evidence="5">Acid phosphatase</fullName>
    </submittedName>
</protein>
<dbReference type="SUPFAM" id="SSF64167">
    <property type="entry name" value="SurE-like"/>
    <property type="match status" value="1"/>
</dbReference>
<dbReference type="EMBL" id="ML977342">
    <property type="protein sequence ID" value="KAF2109346.1"/>
    <property type="molecule type" value="Genomic_DNA"/>
</dbReference>
<dbReference type="Proteomes" id="UP000799770">
    <property type="component" value="Unassembled WGS sequence"/>
</dbReference>
<dbReference type="Pfam" id="PF01975">
    <property type="entry name" value="SurE"/>
    <property type="match status" value="1"/>
</dbReference>
<dbReference type="Gene3D" id="3.40.1210.10">
    <property type="entry name" value="Survival protein SurE-like phosphatase/nucleotidase"/>
    <property type="match status" value="1"/>
</dbReference>